<keyword evidence="3" id="KW-1003">Cell membrane</keyword>
<keyword evidence="15" id="KW-1185">Reference proteome</keyword>
<feature type="domain" description="Mechanosensitive ion channel MscS" evidence="10">
    <location>
        <begin position="588"/>
        <end position="653"/>
    </location>
</feature>
<feature type="chain" id="PRO_5022175783" evidence="9">
    <location>
        <begin position="33"/>
        <end position="787"/>
    </location>
</feature>
<evidence type="ECO:0000256" key="5">
    <source>
        <dbReference type="ARBA" id="ARBA00022989"/>
    </source>
</evidence>
<dbReference type="SUPFAM" id="SSF82689">
    <property type="entry name" value="Mechanosensitive channel protein MscS (YggB), C-terminal domain"/>
    <property type="match status" value="1"/>
</dbReference>
<name>A0A516GXC8_9PROT</name>
<evidence type="ECO:0000256" key="2">
    <source>
        <dbReference type="ARBA" id="ARBA00008017"/>
    </source>
</evidence>
<keyword evidence="9" id="KW-0732">Signal</keyword>
<feature type="region of interest" description="Disordered" evidence="7">
    <location>
        <begin position="79"/>
        <end position="114"/>
    </location>
</feature>
<feature type="transmembrane region" description="Helical" evidence="8">
    <location>
        <begin position="209"/>
        <end position="233"/>
    </location>
</feature>
<evidence type="ECO:0000259" key="11">
    <source>
        <dbReference type="Pfam" id="PF21082"/>
    </source>
</evidence>
<comment type="similarity">
    <text evidence="2">Belongs to the MscS (TC 1.A.23) family.</text>
</comment>
<dbReference type="Pfam" id="PF00924">
    <property type="entry name" value="MS_channel_2nd"/>
    <property type="match status" value="1"/>
</dbReference>
<dbReference type="SUPFAM" id="SSF50182">
    <property type="entry name" value="Sm-like ribonucleoproteins"/>
    <property type="match status" value="1"/>
</dbReference>
<evidence type="ECO:0000256" key="8">
    <source>
        <dbReference type="SAM" id="Phobius"/>
    </source>
</evidence>
<feature type="transmembrane region" description="Helical" evidence="8">
    <location>
        <begin position="320"/>
        <end position="338"/>
    </location>
</feature>
<dbReference type="InterPro" id="IPR049142">
    <property type="entry name" value="MS_channel_1st"/>
</dbReference>
<feature type="transmembrane region" description="Helical" evidence="8">
    <location>
        <begin position="498"/>
        <end position="522"/>
    </location>
</feature>
<dbReference type="AlphaFoldDB" id="A0A516GXC8"/>
<feature type="domain" description="Mechanosensitive ion channel MscS C-terminal" evidence="11">
    <location>
        <begin position="660"/>
        <end position="746"/>
    </location>
</feature>
<keyword evidence="6 8" id="KW-0472">Membrane</keyword>
<dbReference type="OrthoDB" id="9814206at2"/>
<dbReference type="Gene3D" id="1.10.287.1260">
    <property type="match status" value="1"/>
</dbReference>
<feature type="transmembrane region" description="Helical" evidence="8">
    <location>
        <begin position="543"/>
        <end position="562"/>
    </location>
</feature>
<dbReference type="Gene3D" id="2.30.30.60">
    <property type="match status" value="1"/>
</dbReference>
<feature type="transmembrane region" description="Helical" evidence="8">
    <location>
        <begin position="568"/>
        <end position="590"/>
    </location>
</feature>
<dbReference type="InterPro" id="IPR023408">
    <property type="entry name" value="MscS_beta-dom_sf"/>
</dbReference>
<evidence type="ECO:0000256" key="4">
    <source>
        <dbReference type="ARBA" id="ARBA00022692"/>
    </source>
</evidence>
<protein>
    <submittedName>
        <fullName evidence="14">Mechanosensitive ion channel</fullName>
    </submittedName>
</protein>
<feature type="domain" description="Mechanosensitive ion channel transmembrane helices 2/3" evidence="12">
    <location>
        <begin position="548"/>
        <end position="587"/>
    </location>
</feature>
<feature type="transmembrane region" description="Helical" evidence="8">
    <location>
        <begin position="167"/>
        <end position="189"/>
    </location>
</feature>
<dbReference type="Gene3D" id="3.30.70.100">
    <property type="match status" value="1"/>
</dbReference>
<evidence type="ECO:0000313" key="15">
    <source>
        <dbReference type="Proteomes" id="UP000317496"/>
    </source>
</evidence>
<dbReference type="InterPro" id="IPR006685">
    <property type="entry name" value="MscS_channel_2nd"/>
</dbReference>
<organism evidence="14 15">
    <name type="scientific">Ferrovibrio terrae</name>
    <dbReference type="NCBI Taxonomy" id="2594003"/>
    <lineage>
        <taxon>Bacteria</taxon>
        <taxon>Pseudomonadati</taxon>
        <taxon>Pseudomonadota</taxon>
        <taxon>Alphaproteobacteria</taxon>
        <taxon>Rhodospirillales</taxon>
        <taxon>Rhodospirillaceae</taxon>
        <taxon>Ferrovibrio</taxon>
    </lineage>
</organism>
<keyword evidence="4 8" id="KW-0812">Transmembrane</keyword>
<gene>
    <name evidence="14" type="ORF">FNB15_02350</name>
</gene>
<evidence type="ECO:0000256" key="1">
    <source>
        <dbReference type="ARBA" id="ARBA00004651"/>
    </source>
</evidence>
<evidence type="ECO:0000259" key="13">
    <source>
        <dbReference type="Pfam" id="PF25392"/>
    </source>
</evidence>
<feature type="transmembrane region" description="Helical" evidence="8">
    <location>
        <begin position="455"/>
        <end position="478"/>
    </location>
</feature>
<evidence type="ECO:0000256" key="9">
    <source>
        <dbReference type="SAM" id="SignalP"/>
    </source>
</evidence>
<feature type="signal peptide" evidence="9">
    <location>
        <begin position="1"/>
        <end position="32"/>
    </location>
</feature>
<evidence type="ECO:0000256" key="6">
    <source>
        <dbReference type="ARBA" id="ARBA00023136"/>
    </source>
</evidence>
<dbReference type="Pfam" id="PF21088">
    <property type="entry name" value="MS_channel_1st"/>
    <property type="match status" value="1"/>
</dbReference>
<evidence type="ECO:0000259" key="10">
    <source>
        <dbReference type="Pfam" id="PF00924"/>
    </source>
</evidence>
<evidence type="ECO:0000259" key="12">
    <source>
        <dbReference type="Pfam" id="PF21088"/>
    </source>
</evidence>
<dbReference type="Pfam" id="PF25392">
    <property type="entry name" value="MS_channel_TM1"/>
    <property type="match status" value="1"/>
</dbReference>
<dbReference type="RefSeq" id="WP_144067175.1">
    <property type="nucleotide sequence ID" value="NZ_CP041636.1"/>
</dbReference>
<dbReference type="PANTHER" id="PTHR30460:SF0">
    <property type="entry name" value="MODERATE CONDUCTANCE MECHANOSENSITIVE CHANNEL YBIO"/>
    <property type="match status" value="1"/>
</dbReference>
<evidence type="ECO:0000313" key="14">
    <source>
        <dbReference type="EMBL" id="QDO96194.1"/>
    </source>
</evidence>
<dbReference type="InterPro" id="IPR010920">
    <property type="entry name" value="LSM_dom_sf"/>
</dbReference>
<dbReference type="EMBL" id="CP041636">
    <property type="protein sequence ID" value="QDO96194.1"/>
    <property type="molecule type" value="Genomic_DNA"/>
</dbReference>
<feature type="domain" description="Moderate conductance mechanosensitive channel YbiO-like transmembrane helix 1" evidence="13">
    <location>
        <begin position="407"/>
        <end position="483"/>
    </location>
</feature>
<dbReference type="Pfam" id="PF21082">
    <property type="entry name" value="MS_channel_3rd"/>
    <property type="match status" value="1"/>
</dbReference>
<dbReference type="PANTHER" id="PTHR30460">
    <property type="entry name" value="MODERATE CONDUCTANCE MECHANOSENSITIVE CHANNEL YBIO"/>
    <property type="match status" value="1"/>
</dbReference>
<dbReference type="InterPro" id="IPR057485">
    <property type="entry name" value="YbiO-like_TM1"/>
</dbReference>
<feature type="compositionally biased region" description="Low complexity" evidence="7">
    <location>
        <begin position="93"/>
        <end position="110"/>
    </location>
</feature>
<feature type="transmembrane region" description="Helical" evidence="8">
    <location>
        <begin position="376"/>
        <end position="394"/>
    </location>
</feature>
<sequence>MIRLFFLSSLGAPRPFILALLLAMLAVVPAGAQQPAPAQSGPPASATGMSAAELNTLADQLENETERRRLIETLRALSAAQRGGGQPLPAQPAPAKAAEPAKAPGPAAAPAEDDPGAAIVDTVVEHVRRAGSGMAALGAVFSDLPALQTWLTQQWENPKRRALWADVLLKLGATLAVAVALQAIAFLLIRRPLAALEVRKSNPLWLASLFLLLRILLAIIPTAAFALAAYGTLWLLAPNNLTRDIAQIIVLAFVATRAVDIGTQMLLAPDAALSRSLRLDGETAAYIHVWLRRLSAVGIFGYAIVRIAQRIRIPADGVDAIATLAGFIFAFLLAVLVLQNRAAVAARIRGSDVPAADTASPRSNAVRLLRHRTGDIWHALALLYIGATFAVWAFDVSGGFALILRGTLATLGVLILVRVILFAIEHGLGGLFAVRPETRHRFPGLEARANRYLPLLLGSLRLLLYVVATFAILQAWGIDTLGWLGSSTGRNLAGRVTTILLVVVVTLVLWEVTGAGIEYYLTRPGRDGQPPMRSGRVRTLLPLLRRFVSIVLGLIAALIVLSELGINIAPLLAGAGVIGLAIGFGAQTLVKDVITGIFILAEETVSVGDIVDLGGNGGVVEDISIRTIRLRDTEGVVHVIPFSEVTRIKNMTRGYAQALFDIGISYREDVDAVIEEIRKLGAEFRGEPEWAARILEDLEMWGVNELADSAVVIRFRIKTQPAQQWSVKREFSKRLKKRFDELGIEMPFPHRTLYFGVDKAGNAPPVRLARAQANVPEAESDPKPVPE</sequence>
<dbReference type="GO" id="GO:0008381">
    <property type="term" value="F:mechanosensitive monoatomic ion channel activity"/>
    <property type="evidence" value="ECO:0007669"/>
    <property type="project" value="InterPro"/>
</dbReference>
<feature type="transmembrane region" description="Helical" evidence="8">
    <location>
        <begin position="406"/>
        <end position="434"/>
    </location>
</feature>
<proteinExistence type="inferred from homology"/>
<accession>A0A516GXC8</accession>
<evidence type="ECO:0000256" key="7">
    <source>
        <dbReference type="SAM" id="MobiDB-lite"/>
    </source>
</evidence>
<comment type="subcellular location">
    <subcellularLocation>
        <location evidence="1">Cell membrane</location>
        <topology evidence="1">Multi-pass membrane protein</topology>
    </subcellularLocation>
</comment>
<reference evidence="14 15" key="1">
    <citation type="submission" date="2019-07" db="EMBL/GenBank/DDBJ databases">
        <title>Genome sequencing for Ferrovibrio sp. K5.</title>
        <authorList>
            <person name="Park S.-J."/>
        </authorList>
    </citation>
    <scope>NUCLEOTIDE SEQUENCE [LARGE SCALE GENOMIC DNA]</scope>
    <source>
        <strain evidence="14 15">K5</strain>
    </source>
</reference>
<evidence type="ECO:0000256" key="3">
    <source>
        <dbReference type="ARBA" id="ARBA00022475"/>
    </source>
</evidence>
<dbReference type="InterPro" id="IPR011014">
    <property type="entry name" value="MscS_channel_TM-2"/>
</dbReference>
<dbReference type="KEGG" id="fer:FNB15_02350"/>
<dbReference type="Proteomes" id="UP000317496">
    <property type="component" value="Chromosome"/>
</dbReference>
<keyword evidence="5 8" id="KW-1133">Transmembrane helix</keyword>
<dbReference type="InterPro" id="IPR011066">
    <property type="entry name" value="MscS_channel_C_sf"/>
</dbReference>
<dbReference type="InterPro" id="IPR049278">
    <property type="entry name" value="MS_channel_C"/>
</dbReference>
<dbReference type="InterPro" id="IPR045276">
    <property type="entry name" value="YbiO_bact"/>
</dbReference>
<dbReference type="GO" id="GO:0005886">
    <property type="term" value="C:plasma membrane"/>
    <property type="evidence" value="ECO:0007669"/>
    <property type="project" value="UniProtKB-SubCell"/>
</dbReference>
<dbReference type="SUPFAM" id="SSF82861">
    <property type="entry name" value="Mechanosensitive channel protein MscS (YggB), transmembrane region"/>
    <property type="match status" value="1"/>
</dbReference>
<feature type="transmembrane region" description="Helical" evidence="8">
    <location>
        <begin position="289"/>
        <end position="308"/>
    </location>
</feature>